<accession>A0AB39KV86</accession>
<keyword evidence="1" id="KW-1133">Transmembrane helix</keyword>
<reference evidence="2" key="1">
    <citation type="submission" date="2024-06" db="EMBL/GenBank/DDBJ databases">
        <title>Caulobacter inopinatus, sp. nov.</title>
        <authorList>
            <person name="Donachie S.P."/>
        </authorList>
    </citation>
    <scope>NUCLEOTIDE SEQUENCE</scope>
    <source>
        <strain evidence="2">73W</strain>
    </source>
</reference>
<evidence type="ECO:0000256" key="1">
    <source>
        <dbReference type="SAM" id="Phobius"/>
    </source>
</evidence>
<name>A0AB39KV86_9CAUL</name>
<dbReference type="RefSeq" id="WP_369061041.1">
    <property type="nucleotide sequence ID" value="NZ_CP158375.1"/>
</dbReference>
<organism evidence="2">
    <name type="scientific">Caulobacter sp. 73W</name>
    <dbReference type="NCBI Taxonomy" id="3161137"/>
    <lineage>
        <taxon>Bacteria</taxon>
        <taxon>Pseudomonadati</taxon>
        <taxon>Pseudomonadota</taxon>
        <taxon>Alphaproteobacteria</taxon>
        <taxon>Caulobacterales</taxon>
        <taxon>Caulobacteraceae</taxon>
        <taxon>Caulobacter</taxon>
    </lineage>
</organism>
<feature type="transmembrane region" description="Helical" evidence="1">
    <location>
        <begin position="38"/>
        <end position="63"/>
    </location>
</feature>
<dbReference type="EMBL" id="CP158375">
    <property type="protein sequence ID" value="XDO97670.1"/>
    <property type="molecule type" value="Genomic_DNA"/>
</dbReference>
<gene>
    <name evidence="2" type="ORF">ABOZ73_04415</name>
</gene>
<keyword evidence="1" id="KW-0472">Membrane</keyword>
<protein>
    <submittedName>
        <fullName evidence="2">Uncharacterized protein</fullName>
    </submittedName>
</protein>
<feature type="transmembrane region" description="Helical" evidence="1">
    <location>
        <begin position="69"/>
        <end position="91"/>
    </location>
</feature>
<dbReference type="AlphaFoldDB" id="A0AB39KV86"/>
<sequence length="199" mass="21893">MTSDPEWSALADAWRDEPETKETFDLPRMRRRLKRRALIARLKSATDIVLYLAVGGIAVSALAKGTASGVIMGLGGLAFVLFGMTVTLWVARAPWETRAETVDAALRSEIVQTRSAIRRARSGYYLAIGAVAFIALTSAILHADLNVMDQDARFAIGLSVSTVLASLAWGFWTDRRHSRKLARLEKMLAELSPSEEEDD</sequence>
<feature type="transmembrane region" description="Helical" evidence="1">
    <location>
        <begin position="154"/>
        <end position="172"/>
    </location>
</feature>
<proteinExistence type="predicted"/>
<evidence type="ECO:0000313" key="2">
    <source>
        <dbReference type="EMBL" id="XDO97670.1"/>
    </source>
</evidence>
<feature type="transmembrane region" description="Helical" evidence="1">
    <location>
        <begin position="124"/>
        <end position="142"/>
    </location>
</feature>
<keyword evidence="1" id="KW-0812">Transmembrane</keyword>